<dbReference type="GO" id="GO:0006744">
    <property type="term" value="P:ubiquinone biosynthetic process"/>
    <property type="evidence" value="ECO:0007669"/>
    <property type="project" value="UniProtKB-UniRule"/>
</dbReference>
<dbReference type="HAMAP" id="MF_02215">
    <property type="entry name" value="UbiJ"/>
    <property type="match status" value="1"/>
</dbReference>
<dbReference type="RefSeq" id="WP_208830828.1">
    <property type="nucleotide sequence ID" value="NZ_CP072110.1"/>
</dbReference>
<sequence length="202" mass="22773">MVLIQQALLSIAEPMLNHVLQYDSDASNKLKKLNNKSLSVELTDLSVNLTVKVFDNKVFVSGQSEPADCVIKTSLDGLQKLSDAAQITAMIRQGQLDLEGDLHVAQGFSGLLMDNDIDWQEWLSEYLGDAMTFKLSQAIKKQKTHWARKKRDLDYTAQSALVDELRVTPDRIEVERFVADVDQLNAQTERLTLEIQKLKAQL</sequence>
<comment type="function">
    <text evidence="1">Required for ubiquinone (coenzyme Q) biosynthesis. Binds hydrophobic ubiquinone biosynthetic intermediates via its SCP2 domain and is essential for the stability of the Ubi complex. May constitute a docking platform where Ubi enzymes assemble and access their SCP2-bound polyprenyl substrates.</text>
</comment>
<dbReference type="InterPro" id="IPR036527">
    <property type="entry name" value="SCP2_sterol-bd_dom_sf"/>
</dbReference>
<dbReference type="KEGG" id="psym:J1N51_09735"/>
<protein>
    <recommendedName>
        <fullName evidence="1">Ubiquinone biosynthesis accessory factor UbiJ</fullName>
    </recommendedName>
</protein>
<evidence type="ECO:0000313" key="5">
    <source>
        <dbReference type="Proteomes" id="UP000682739"/>
    </source>
</evidence>
<dbReference type="AlphaFoldDB" id="A0A975HHG0"/>
<dbReference type="PANTHER" id="PTHR38693:SF1">
    <property type="entry name" value="UBIQUINONE BIOSYNTHESIS ACCESSORY FACTOR UBIJ"/>
    <property type="match status" value="1"/>
</dbReference>
<dbReference type="PANTHER" id="PTHR38693">
    <property type="entry name" value="UBIQUINONE BIOSYNTHESIS PROTEIN UBIJ"/>
    <property type="match status" value="1"/>
</dbReference>
<evidence type="ECO:0000256" key="1">
    <source>
        <dbReference type="HAMAP-Rule" id="MF_02215"/>
    </source>
</evidence>
<keyword evidence="5" id="KW-1185">Reference proteome</keyword>
<keyword evidence="1" id="KW-0831">Ubiquinone biosynthesis</keyword>
<feature type="coiled-coil region" evidence="2">
    <location>
        <begin position="174"/>
        <end position="201"/>
    </location>
</feature>
<dbReference type="SUPFAM" id="SSF55718">
    <property type="entry name" value="SCP-like"/>
    <property type="match status" value="1"/>
</dbReference>
<comment type="similarity">
    <text evidence="1">Belongs to the UbiJ family.</text>
</comment>
<reference evidence="4" key="1">
    <citation type="submission" date="2021-03" db="EMBL/GenBank/DDBJ databases">
        <title>Description of Psychrosphaera ytuae sp. nov. isolated from deep sea sediment of South China Sea.</title>
        <authorList>
            <person name="Zhang J."/>
            <person name="Xu X.-D."/>
        </authorList>
    </citation>
    <scope>NUCLEOTIDE SEQUENCE</scope>
    <source>
        <strain evidence="4">MTZ26</strain>
    </source>
</reference>
<evidence type="ECO:0000313" key="4">
    <source>
        <dbReference type="EMBL" id="QTH63027.1"/>
    </source>
</evidence>
<comment type="pathway">
    <text evidence="1">Cofactor biosynthesis; ubiquinone biosynthesis.</text>
</comment>
<dbReference type="GO" id="GO:0005737">
    <property type="term" value="C:cytoplasm"/>
    <property type="evidence" value="ECO:0007669"/>
    <property type="project" value="UniProtKB-SubCell"/>
</dbReference>
<dbReference type="Proteomes" id="UP000682739">
    <property type="component" value="Chromosome"/>
</dbReference>
<evidence type="ECO:0000256" key="2">
    <source>
        <dbReference type="SAM" id="Coils"/>
    </source>
</evidence>
<name>A0A975HHG0_9GAMM</name>
<keyword evidence="2" id="KW-0175">Coiled coil</keyword>
<keyword evidence="1" id="KW-0963">Cytoplasm</keyword>
<feature type="domain" description="SCP2" evidence="3">
    <location>
        <begin position="16"/>
        <end position="112"/>
    </location>
</feature>
<dbReference type="EMBL" id="CP072110">
    <property type="protein sequence ID" value="QTH63027.1"/>
    <property type="molecule type" value="Genomic_DNA"/>
</dbReference>
<gene>
    <name evidence="1" type="primary">ubiJ</name>
    <name evidence="4" type="ORF">J1N51_09735</name>
</gene>
<comment type="subcellular location">
    <subcellularLocation>
        <location evidence="1">Cytoplasm</location>
    </subcellularLocation>
</comment>
<proteinExistence type="inferred from homology"/>
<dbReference type="InterPro" id="IPR038989">
    <property type="entry name" value="UbiJ"/>
</dbReference>
<dbReference type="Pfam" id="PF02036">
    <property type="entry name" value="SCP2"/>
    <property type="match status" value="1"/>
</dbReference>
<evidence type="ECO:0000259" key="3">
    <source>
        <dbReference type="Pfam" id="PF02036"/>
    </source>
</evidence>
<accession>A0A975HHG0</accession>
<dbReference type="InterPro" id="IPR003033">
    <property type="entry name" value="SCP2_sterol-bd_dom"/>
</dbReference>
<organism evidence="4 5">
    <name type="scientific">Psychrosphaera ytuae</name>
    <dbReference type="NCBI Taxonomy" id="2820710"/>
    <lineage>
        <taxon>Bacteria</taxon>
        <taxon>Pseudomonadati</taxon>
        <taxon>Pseudomonadota</taxon>
        <taxon>Gammaproteobacteria</taxon>
        <taxon>Alteromonadales</taxon>
        <taxon>Pseudoalteromonadaceae</taxon>
        <taxon>Psychrosphaera</taxon>
    </lineage>
</organism>